<organism evidence="1 2">
    <name type="scientific">Sphaerisporangium dianthi</name>
    <dbReference type="NCBI Taxonomy" id="1436120"/>
    <lineage>
        <taxon>Bacteria</taxon>
        <taxon>Bacillati</taxon>
        <taxon>Actinomycetota</taxon>
        <taxon>Actinomycetes</taxon>
        <taxon>Streptosporangiales</taxon>
        <taxon>Streptosporangiaceae</taxon>
        <taxon>Sphaerisporangium</taxon>
    </lineage>
</organism>
<name>A0ABV9CR16_9ACTN</name>
<sequence length="62" mass="6623">MANITTAAPACLQCETDITVPSDVELGDILACRGCGQEHEVLDIAPVVRLDLAPEVEEDWGE</sequence>
<reference evidence="2" key="1">
    <citation type="journal article" date="2019" name="Int. J. Syst. Evol. Microbiol.">
        <title>The Global Catalogue of Microorganisms (GCM) 10K type strain sequencing project: providing services to taxonomists for standard genome sequencing and annotation.</title>
        <authorList>
            <consortium name="The Broad Institute Genomics Platform"/>
            <consortium name="The Broad Institute Genome Sequencing Center for Infectious Disease"/>
            <person name="Wu L."/>
            <person name="Ma J."/>
        </authorList>
    </citation>
    <scope>NUCLEOTIDE SEQUENCE [LARGE SCALE GENOMIC DNA]</scope>
    <source>
        <strain evidence="2">CGMCC 4.7132</strain>
    </source>
</reference>
<dbReference type="EMBL" id="JBHSFP010000035">
    <property type="protein sequence ID" value="MFC4535749.1"/>
    <property type="molecule type" value="Genomic_DNA"/>
</dbReference>
<dbReference type="RefSeq" id="WP_380848917.1">
    <property type="nucleotide sequence ID" value="NZ_JBHSFP010000035.1"/>
</dbReference>
<dbReference type="Proteomes" id="UP001596004">
    <property type="component" value="Unassembled WGS sequence"/>
</dbReference>
<dbReference type="Gene3D" id="2.20.28.160">
    <property type="match status" value="1"/>
</dbReference>
<dbReference type="Pfam" id="PF21344">
    <property type="entry name" value="Zn_ribbon_LysW"/>
    <property type="match status" value="1"/>
</dbReference>
<accession>A0ABV9CR16</accession>
<dbReference type="InterPro" id="IPR005906">
    <property type="entry name" value="LysW"/>
</dbReference>
<protein>
    <submittedName>
        <fullName evidence="1">Lysine biosynthesis protein LysW</fullName>
    </submittedName>
</protein>
<dbReference type="PANTHER" id="PTHR40393:SF1">
    <property type="entry name" value="LYSINE BIOSYNTHESIS PROTEIN-RELATED"/>
    <property type="match status" value="1"/>
</dbReference>
<gene>
    <name evidence="1" type="ORF">ACFO60_33720</name>
</gene>
<dbReference type="PANTHER" id="PTHR40393">
    <property type="entry name" value="LYSINE BIOSYNTHESIS PROTEIN-RELATED-RELATED"/>
    <property type="match status" value="1"/>
</dbReference>
<evidence type="ECO:0000313" key="1">
    <source>
        <dbReference type="EMBL" id="MFC4535749.1"/>
    </source>
</evidence>
<comment type="caution">
    <text evidence="1">The sequence shown here is derived from an EMBL/GenBank/DDBJ whole genome shotgun (WGS) entry which is preliminary data.</text>
</comment>
<evidence type="ECO:0000313" key="2">
    <source>
        <dbReference type="Proteomes" id="UP001596004"/>
    </source>
</evidence>
<keyword evidence="2" id="KW-1185">Reference proteome</keyword>
<proteinExistence type="predicted"/>